<evidence type="ECO:0008006" key="9">
    <source>
        <dbReference type="Google" id="ProtNLM"/>
    </source>
</evidence>
<dbReference type="Pfam" id="PF02659">
    <property type="entry name" value="Mntp"/>
    <property type="match status" value="2"/>
</dbReference>
<evidence type="ECO:0000256" key="2">
    <source>
        <dbReference type="ARBA" id="ARBA00022692"/>
    </source>
</evidence>
<protein>
    <recommendedName>
        <fullName evidence="9">Sporulation protein YtaF</fullName>
    </recommendedName>
</protein>
<gene>
    <name evidence="7" type="ordered locus">Btus_0484</name>
</gene>
<keyword evidence="4 6" id="KW-0472">Membrane</keyword>
<evidence type="ECO:0000313" key="8">
    <source>
        <dbReference type="Proteomes" id="UP000002368"/>
    </source>
</evidence>
<accession>D5WTT2</accession>
<keyword evidence="3 6" id="KW-1133">Transmembrane helix</keyword>
<dbReference type="InterPro" id="IPR003810">
    <property type="entry name" value="Mntp/YtaF"/>
</dbReference>
<evidence type="ECO:0000256" key="1">
    <source>
        <dbReference type="ARBA" id="ARBA00022475"/>
    </source>
</evidence>
<name>D5WTT2_KYRT2</name>
<feature type="transmembrane region" description="Helical" evidence="6">
    <location>
        <begin position="168"/>
        <end position="186"/>
    </location>
</feature>
<feature type="transmembrane region" description="Helical" evidence="6">
    <location>
        <begin position="226"/>
        <end position="244"/>
    </location>
</feature>
<sequence>MQWIALLVLALASNLDNLGIGIGLGLKRVKLPWTSNALIAGMAALATGLAAYGGRTVALFLPRQMANVLGGVIIIAIGVWVVRSGGQTPPDKDSPNDSRNAPETPFEAGGSRNLADPHAVRTSPRPESRRTAASTPSASAEPPAVFAVFRTPVSADADRSGSISWKEALILGIALGINCLAGGFAAGLTDLSAAGAAVLTAIFSYLLTDLGVRIGQYAGQHWFGRYSHFIAGILLVLLGVYECLS</sequence>
<dbReference type="HOGENOM" id="CLU_094526_2_0_9"/>
<dbReference type="Proteomes" id="UP000002368">
    <property type="component" value="Chromosome"/>
</dbReference>
<dbReference type="PANTHER" id="PTHR35529:SF2">
    <property type="entry name" value="SPORULATION PROTEIN YTAF-RELATED"/>
    <property type="match status" value="1"/>
</dbReference>
<feature type="transmembrane region" description="Helical" evidence="6">
    <location>
        <begin position="193"/>
        <end position="214"/>
    </location>
</feature>
<dbReference type="STRING" id="562970.Btus_0484"/>
<organism evidence="7 8">
    <name type="scientific">Kyrpidia tusciae (strain DSM 2912 / NBRC 15312 / T2)</name>
    <name type="common">Bacillus tusciae</name>
    <dbReference type="NCBI Taxonomy" id="562970"/>
    <lineage>
        <taxon>Bacteria</taxon>
        <taxon>Bacillati</taxon>
        <taxon>Bacillota</taxon>
        <taxon>Bacilli</taxon>
        <taxon>Bacillales</taxon>
        <taxon>Alicyclobacillaceae</taxon>
        <taxon>Kyrpidia</taxon>
    </lineage>
</organism>
<dbReference type="PANTHER" id="PTHR35529">
    <property type="entry name" value="MANGANESE EFFLUX PUMP MNTP-RELATED"/>
    <property type="match status" value="1"/>
</dbReference>
<feature type="transmembrane region" description="Helical" evidence="6">
    <location>
        <begin position="65"/>
        <end position="82"/>
    </location>
</feature>
<proteinExistence type="predicted"/>
<dbReference type="RefSeq" id="WP_013074545.1">
    <property type="nucleotide sequence ID" value="NC_014098.1"/>
</dbReference>
<reference evidence="7 8" key="1">
    <citation type="journal article" date="2011" name="Stand. Genomic Sci.">
        <title>Complete genome sequence of the thermophilic, hydrogen-oxidizing Bacillus tusciae type strain (T2) and reclassification in the new genus, Kyrpidia gen. nov. as Kyrpidia tusciae comb. nov. and emendation of the family Alicyclobacillaceae da Costa and Rainey, 2010.</title>
        <authorList>
            <person name="Klenk H.P."/>
            <person name="Lapidus A."/>
            <person name="Chertkov O."/>
            <person name="Copeland A."/>
            <person name="Del Rio T.G."/>
            <person name="Nolan M."/>
            <person name="Lucas S."/>
            <person name="Chen F."/>
            <person name="Tice H."/>
            <person name="Cheng J.F."/>
            <person name="Han C."/>
            <person name="Bruce D."/>
            <person name="Goodwin L."/>
            <person name="Pitluck S."/>
            <person name="Pati A."/>
            <person name="Ivanova N."/>
            <person name="Mavromatis K."/>
            <person name="Daum C."/>
            <person name="Chen A."/>
            <person name="Palaniappan K."/>
            <person name="Chang Y.J."/>
            <person name="Land M."/>
            <person name="Hauser L."/>
            <person name="Jeffries C.D."/>
            <person name="Detter J.C."/>
            <person name="Rohde M."/>
            <person name="Abt B."/>
            <person name="Pukall R."/>
            <person name="Goker M."/>
            <person name="Bristow J."/>
            <person name="Markowitz V."/>
            <person name="Hugenholtz P."/>
            <person name="Eisen J.A."/>
        </authorList>
    </citation>
    <scope>NUCLEOTIDE SEQUENCE [LARGE SCALE GENOMIC DNA]</scope>
    <source>
        <strain evidence="7 8">DSM 2912</strain>
    </source>
</reference>
<keyword evidence="8" id="KW-1185">Reference proteome</keyword>
<evidence type="ECO:0000313" key="7">
    <source>
        <dbReference type="EMBL" id="ADG05252.1"/>
    </source>
</evidence>
<dbReference type="eggNOG" id="COG1971">
    <property type="taxonomic scope" value="Bacteria"/>
</dbReference>
<feature type="transmembrane region" description="Helical" evidence="6">
    <location>
        <begin position="31"/>
        <end position="53"/>
    </location>
</feature>
<evidence type="ECO:0000256" key="3">
    <source>
        <dbReference type="ARBA" id="ARBA00022989"/>
    </source>
</evidence>
<evidence type="ECO:0000256" key="4">
    <source>
        <dbReference type="ARBA" id="ARBA00023136"/>
    </source>
</evidence>
<dbReference type="EMBL" id="CP002017">
    <property type="protein sequence ID" value="ADG05252.1"/>
    <property type="molecule type" value="Genomic_DNA"/>
</dbReference>
<dbReference type="AlphaFoldDB" id="D5WTT2"/>
<keyword evidence="2 6" id="KW-0812">Transmembrane</keyword>
<keyword evidence="1" id="KW-1003">Cell membrane</keyword>
<evidence type="ECO:0000256" key="6">
    <source>
        <dbReference type="SAM" id="Phobius"/>
    </source>
</evidence>
<evidence type="ECO:0000256" key="5">
    <source>
        <dbReference type="SAM" id="MobiDB-lite"/>
    </source>
</evidence>
<dbReference type="KEGG" id="bts:Btus_0484"/>
<feature type="region of interest" description="Disordered" evidence="5">
    <location>
        <begin position="87"/>
        <end position="139"/>
    </location>
</feature>